<dbReference type="GO" id="GO:0005829">
    <property type="term" value="C:cytosol"/>
    <property type="evidence" value="ECO:0007669"/>
    <property type="project" value="TreeGrafter"/>
</dbReference>
<protein>
    <submittedName>
        <fullName evidence="5">D-3-phosphoglycerate dehydrogenase</fullName>
        <ecNumber evidence="5">1.1.1.95</ecNumber>
    </submittedName>
</protein>
<keyword evidence="6" id="KW-1185">Reference proteome</keyword>
<sequence length="314" mass="33946">MKDILVTCPPMLGQFDRFVEFAAERGLKLHRAEVTQILSEDELCAVLPDYDGWIIGDDPATRRVFETAQKGRLTAAVKWGIGVDNVDFAACKDLGIPIINTPMMFGAEVADVATAFVIGLARELFTIDRGVRAGNWPKPAGISLLDKRVGVIGLGDIGRHTVTRMRALGMQVVAYDPGVEGDAGFDGLERAAWPEAVEDLDFLVFTCALNKHNFHMLDADVLARCKPGVRIVNVARGPLIDEAALIAALQSGHVYSAGLDVFEEEPLPMDSPLRGMDRCIFGSHNGSNTIDGVIRASHEAITRLAGFYSPEGEG</sequence>
<name>A0A7W6H1G6_9RHOB</name>
<feature type="domain" description="D-isomer specific 2-hydroxyacid dehydrogenase catalytic" evidence="3">
    <location>
        <begin position="31"/>
        <end position="302"/>
    </location>
</feature>
<comment type="similarity">
    <text evidence="2">Belongs to the D-isomer specific 2-hydroxyacid dehydrogenase family.</text>
</comment>
<keyword evidence="1 2" id="KW-0560">Oxidoreductase</keyword>
<dbReference type="InterPro" id="IPR029753">
    <property type="entry name" value="D-isomer_DH_CS"/>
</dbReference>
<dbReference type="SUPFAM" id="SSF52283">
    <property type="entry name" value="Formate/glycerate dehydrogenase catalytic domain-like"/>
    <property type="match status" value="1"/>
</dbReference>
<dbReference type="GO" id="GO:0004617">
    <property type="term" value="F:phosphoglycerate dehydrogenase activity"/>
    <property type="evidence" value="ECO:0007669"/>
    <property type="project" value="UniProtKB-EC"/>
</dbReference>
<dbReference type="InterPro" id="IPR006140">
    <property type="entry name" value="D-isomer_DH_NAD-bd"/>
</dbReference>
<dbReference type="AlphaFoldDB" id="A0A7W6H1G6"/>
<dbReference type="PANTHER" id="PTHR10996:SF283">
    <property type="entry name" value="GLYOXYLATE_HYDROXYPYRUVATE REDUCTASE B"/>
    <property type="match status" value="1"/>
</dbReference>
<dbReference type="Gene3D" id="3.40.50.720">
    <property type="entry name" value="NAD(P)-binding Rossmann-like Domain"/>
    <property type="match status" value="2"/>
</dbReference>
<dbReference type="EC" id="1.1.1.95" evidence="5"/>
<evidence type="ECO:0000259" key="3">
    <source>
        <dbReference type="Pfam" id="PF00389"/>
    </source>
</evidence>
<comment type="caution">
    <text evidence="5">The sequence shown here is derived from an EMBL/GenBank/DDBJ whole genome shotgun (WGS) entry which is preliminary data.</text>
</comment>
<dbReference type="GO" id="GO:0016618">
    <property type="term" value="F:hydroxypyruvate reductase [NAD(P)H] activity"/>
    <property type="evidence" value="ECO:0007669"/>
    <property type="project" value="TreeGrafter"/>
</dbReference>
<dbReference type="PANTHER" id="PTHR10996">
    <property type="entry name" value="2-HYDROXYACID DEHYDROGENASE-RELATED"/>
    <property type="match status" value="1"/>
</dbReference>
<dbReference type="SUPFAM" id="SSF51735">
    <property type="entry name" value="NAD(P)-binding Rossmann-fold domains"/>
    <property type="match status" value="1"/>
</dbReference>
<dbReference type="RefSeq" id="WP_184568134.1">
    <property type="nucleotide sequence ID" value="NZ_JACIEI010000021.1"/>
</dbReference>
<dbReference type="Pfam" id="PF00389">
    <property type="entry name" value="2-Hacid_dh"/>
    <property type="match status" value="1"/>
</dbReference>
<dbReference type="GO" id="GO:0030267">
    <property type="term" value="F:glyoxylate reductase (NADPH) activity"/>
    <property type="evidence" value="ECO:0007669"/>
    <property type="project" value="TreeGrafter"/>
</dbReference>
<evidence type="ECO:0000256" key="1">
    <source>
        <dbReference type="ARBA" id="ARBA00023002"/>
    </source>
</evidence>
<dbReference type="InterPro" id="IPR050223">
    <property type="entry name" value="D-isomer_2-hydroxyacid_DH"/>
</dbReference>
<evidence type="ECO:0000313" key="6">
    <source>
        <dbReference type="Proteomes" id="UP000530268"/>
    </source>
</evidence>
<evidence type="ECO:0000259" key="4">
    <source>
        <dbReference type="Pfam" id="PF02826"/>
    </source>
</evidence>
<evidence type="ECO:0000256" key="2">
    <source>
        <dbReference type="RuleBase" id="RU003719"/>
    </source>
</evidence>
<dbReference type="InterPro" id="IPR006139">
    <property type="entry name" value="D-isomer_2_OHA_DH_cat_dom"/>
</dbReference>
<accession>A0A7W6H1G6</accession>
<dbReference type="Proteomes" id="UP000530268">
    <property type="component" value="Unassembled WGS sequence"/>
</dbReference>
<feature type="domain" description="D-isomer specific 2-hydroxyacid dehydrogenase NAD-binding" evidence="4">
    <location>
        <begin position="115"/>
        <end position="286"/>
    </location>
</feature>
<dbReference type="InterPro" id="IPR036291">
    <property type="entry name" value="NAD(P)-bd_dom_sf"/>
</dbReference>
<dbReference type="Pfam" id="PF02826">
    <property type="entry name" value="2-Hacid_dh_C"/>
    <property type="match status" value="1"/>
</dbReference>
<dbReference type="EMBL" id="JACIEI010000021">
    <property type="protein sequence ID" value="MBB3995896.1"/>
    <property type="molecule type" value="Genomic_DNA"/>
</dbReference>
<reference evidence="5 6" key="1">
    <citation type="submission" date="2020-08" db="EMBL/GenBank/DDBJ databases">
        <title>Genomic Encyclopedia of Type Strains, Phase IV (KMG-IV): sequencing the most valuable type-strain genomes for metagenomic binning, comparative biology and taxonomic classification.</title>
        <authorList>
            <person name="Goeker M."/>
        </authorList>
    </citation>
    <scope>NUCLEOTIDE SEQUENCE [LARGE SCALE GENOMIC DNA]</scope>
    <source>
        <strain evidence="5 6">DSM 102234</strain>
    </source>
</reference>
<proteinExistence type="inferred from homology"/>
<organism evidence="5 6">
    <name type="scientific">Sulfitobacter undariae</name>
    <dbReference type="NCBI Taxonomy" id="1563671"/>
    <lineage>
        <taxon>Bacteria</taxon>
        <taxon>Pseudomonadati</taxon>
        <taxon>Pseudomonadota</taxon>
        <taxon>Alphaproteobacteria</taxon>
        <taxon>Rhodobacterales</taxon>
        <taxon>Roseobacteraceae</taxon>
        <taxon>Sulfitobacter</taxon>
    </lineage>
</organism>
<gene>
    <name evidence="5" type="ORF">GGR95_003562</name>
</gene>
<dbReference type="CDD" id="cd12172">
    <property type="entry name" value="PGDH_like_2"/>
    <property type="match status" value="1"/>
</dbReference>
<evidence type="ECO:0000313" key="5">
    <source>
        <dbReference type="EMBL" id="MBB3995896.1"/>
    </source>
</evidence>
<dbReference type="GO" id="GO:0051287">
    <property type="term" value="F:NAD binding"/>
    <property type="evidence" value="ECO:0007669"/>
    <property type="project" value="InterPro"/>
</dbReference>
<dbReference type="PROSITE" id="PS00671">
    <property type="entry name" value="D_2_HYDROXYACID_DH_3"/>
    <property type="match status" value="1"/>
</dbReference>